<comment type="caution">
    <text evidence="7">The sequence shown here is derived from an EMBL/GenBank/DDBJ whole genome shotgun (WGS) entry which is preliminary data.</text>
</comment>
<dbReference type="InterPro" id="IPR011004">
    <property type="entry name" value="Trimer_LpxA-like_sf"/>
</dbReference>
<dbReference type="PANTHER" id="PTHR43017:SF1">
    <property type="entry name" value="ACETYLTRANSFERASE YJL218W-RELATED"/>
    <property type="match status" value="1"/>
</dbReference>
<dbReference type="PANTHER" id="PTHR43017">
    <property type="entry name" value="GALACTOSIDE O-ACETYLTRANSFERASE"/>
    <property type="match status" value="1"/>
</dbReference>
<dbReference type="InterPro" id="IPR039369">
    <property type="entry name" value="LacA-like"/>
</dbReference>
<keyword evidence="8" id="KW-1185">Reference proteome</keyword>
<proteinExistence type="inferred from homology"/>
<dbReference type="EMBL" id="JAPTMY010000019">
    <property type="protein sequence ID" value="MCZ0858269.1"/>
    <property type="molecule type" value="Genomic_DNA"/>
</dbReference>
<dbReference type="PROSITE" id="PS00101">
    <property type="entry name" value="HEXAPEP_TRANSFERASES"/>
    <property type="match status" value="1"/>
</dbReference>
<dbReference type="InterPro" id="IPR024688">
    <property type="entry name" value="Mac_dom"/>
</dbReference>
<dbReference type="Pfam" id="PF14602">
    <property type="entry name" value="Hexapep_2"/>
    <property type="match status" value="1"/>
</dbReference>
<dbReference type="RefSeq" id="WP_043560184.1">
    <property type="nucleotide sequence ID" value="NZ_CAJPNG010000013.1"/>
</dbReference>
<evidence type="ECO:0000259" key="6">
    <source>
        <dbReference type="SMART" id="SM01266"/>
    </source>
</evidence>
<dbReference type="InterPro" id="IPR001451">
    <property type="entry name" value="Hexapep"/>
</dbReference>
<reference evidence="7" key="1">
    <citation type="submission" date="2022-10" db="EMBL/GenBank/DDBJ databases">
        <title>Genome sequence of Actinomyces israelii ATCC 10048.</title>
        <authorList>
            <person name="Watt R.M."/>
            <person name="Tong W.M."/>
        </authorList>
    </citation>
    <scope>NUCLEOTIDE SEQUENCE</scope>
    <source>
        <strain evidence="7">ATCC 10048</strain>
    </source>
</reference>
<evidence type="ECO:0000256" key="5">
    <source>
        <dbReference type="RuleBase" id="RU367021"/>
    </source>
</evidence>
<accession>A0ABT4I942</accession>
<feature type="domain" description="Maltose/galactoside acetyltransferase" evidence="6">
    <location>
        <begin position="10"/>
        <end position="64"/>
    </location>
</feature>
<gene>
    <name evidence="7" type="ORF">OHJ16_09475</name>
</gene>
<evidence type="ECO:0000256" key="2">
    <source>
        <dbReference type="ARBA" id="ARBA00022679"/>
    </source>
</evidence>
<sequence length="195" mass="20813">MSDQDRRTELEKLEAGDVYCFLDPEVVARKESAVVACRRFNDADPADVEGQTRILRELFGSAGADLSVQQPFRCDYGPNIHVGDGFLANYNVTILDIAPVVIGDHVMIGPNTLITTVGHPLDPAGRREKLGQASPVHIGHDVWLGGNAVVLPGVAIGDNVVVAAGAVVSKDIPDNCVVGGVPARRLRELNAEKKD</sequence>
<dbReference type="Pfam" id="PF12464">
    <property type="entry name" value="Mac"/>
    <property type="match status" value="1"/>
</dbReference>
<evidence type="ECO:0000313" key="8">
    <source>
        <dbReference type="Proteomes" id="UP001072034"/>
    </source>
</evidence>
<keyword evidence="2 5" id="KW-0808">Transferase</keyword>
<evidence type="ECO:0000313" key="7">
    <source>
        <dbReference type="EMBL" id="MCZ0858269.1"/>
    </source>
</evidence>
<comment type="similarity">
    <text evidence="1 5">Belongs to the transferase hexapeptide repeat family.</text>
</comment>
<dbReference type="Proteomes" id="UP001072034">
    <property type="component" value="Unassembled WGS sequence"/>
</dbReference>
<evidence type="ECO:0000256" key="3">
    <source>
        <dbReference type="ARBA" id="ARBA00022737"/>
    </source>
</evidence>
<protein>
    <recommendedName>
        <fullName evidence="5">Acetyltransferase</fullName>
        <ecNumber evidence="5">2.3.1.-</ecNumber>
    </recommendedName>
</protein>
<keyword evidence="4 5" id="KW-0012">Acyltransferase</keyword>
<dbReference type="EC" id="2.3.1.-" evidence="5"/>
<organism evidence="7 8">
    <name type="scientific">Actinomyces israelii</name>
    <dbReference type="NCBI Taxonomy" id="1659"/>
    <lineage>
        <taxon>Bacteria</taxon>
        <taxon>Bacillati</taxon>
        <taxon>Actinomycetota</taxon>
        <taxon>Actinomycetes</taxon>
        <taxon>Actinomycetales</taxon>
        <taxon>Actinomycetaceae</taxon>
        <taxon>Actinomyces</taxon>
    </lineage>
</organism>
<evidence type="ECO:0000256" key="4">
    <source>
        <dbReference type="ARBA" id="ARBA00023315"/>
    </source>
</evidence>
<evidence type="ECO:0000256" key="1">
    <source>
        <dbReference type="ARBA" id="ARBA00007274"/>
    </source>
</evidence>
<dbReference type="Gene3D" id="2.160.10.10">
    <property type="entry name" value="Hexapeptide repeat proteins"/>
    <property type="match status" value="1"/>
</dbReference>
<dbReference type="InterPro" id="IPR018357">
    <property type="entry name" value="Hexapep_transf_CS"/>
</dbReference>
<dbReference type="SUPFAM" id="SSF51161">
    <property type="entry name" value="Trimeric LpxA-like enzymes"/>
    <property type="match status" value="1"/>
</dbReference>
<name>A0ABT4I942_9ACTO</name>
<dbReference type="SMART" id="SM01266">
    <property type="entry name" value="Mac"/>
    <property type="match status" value="1"/>
</dbReference>
<keyword evidence="3" id="KW-0677">Repeat</keyword>
<dbReference type="CDD" id="cd03357">
    <property type="entry name" value="LbH_MAT_GAT"/>
    <property type="match status" value="1"/>
</dbReference>